<evidence type="ECO:0000256" key="1">
    <source>
        <dbReference type="SAM" id="Phobius"/>
    </source>
</evidence>
<dbReference type="SUPFAM" id="SSF57196">
    <property type="entry name" value="EGF/Laminin"/>
    <property type="match status" value="1"/>
</dbReference>
<keyword evidence="1" id="KW-0472">Membrane</keyword>
<dbReference type="OrthoDB" id="4405280at2759"/>
<evidence type="ECO:0000313" key="4">
    <source>
        <dbReference type="Proteomes" id="UP000193920"/>
    </source>
</evidence>
<feature type="transmembrane region" description="Helical" evidence="1">
    <location>
        <begin position="189"/>
        <end position="216"/>
    </location>
</feature>
<dbReference type="Proteomes" id="UP000193920">
    <property type="component" value="Unassembled WGS sequence"/>
</dbReference>
<dbReference type="EMBL" id="MCOG01000082">
    <property type="protein sequence ID" value="ORY54779.1"/>
    <property type="molecule type" value="Genomic_DNA"/>
</dbReference>
<dbReference type="AlphaFoldDB" id="A0A1Y2D655"/>
<proteinExistence type="predicted"/>
<protein>
    <recommendedName>
        <fullName evidence="5">EGF-like domain-containing protein</fullName>
    </recommendedName>
</protein>
<keyword evidence="2" id="KW-0732">Signal</keyword>
<gene>
    <name evidence="3" type="ORF">LY90DRAFT_669846</name>
</gene>
<name>A0A1Y2D655_9FUNG</name>
<evidence type="ECO:0000313" key="3">
    <source>
        <dbReference type="EMBL" id="ORY54779.1"/>
    </source>
</evidence>
<keyword evidence="4" id="KW-1185">Reference proteome</keyword>
<organism evidence="3 4">
    <name type="scientific">Neocallimastix californiae</name>
    <dbReference type="NCBI Taxonomy" id="1754190"/>
    <lineage>
        <taxon>Eukaryota</taxon>
        <taxon>Fungi</taxon>
        <taxon>Fungi incertae sedis</taxon>
        <taxon>Chytridiomycota</taxon>
        <taxon>Chytridiomycota incertae sedis</taxon>
        <taxon>Neocallimastigomycetes</taxon>
        <taxon>Neocallimastigales</taxon>
        <taxon>Neocallimastigaceae</taxon>
        <taxon>Neocallimastix</taxon>
    </lineage>
</organism>
<comment type="caution">
    <text evidence="3">The sequence shown here is derived from an EMBL/GenBank/DDBJ whole genome shotgun (WGS) entry which is preliminary data.</text>
</comment>
<feature type="signal peptide" evidence="2">
    <location>
        <begin position="1"/>
        <end position="29"/>
    </location>
</feature>
<keyword evidence="1" id="KW-1133">Transmembrane helix</keyword>
<feature type="chain" id="PRO_5012643811" description="EGF-like domain-containing protein" evidence="2">
    <location>
        <begin position="30"/>
        <end position="235"/>
    </location>
</feature>
<reference evidence="3 4" key="1">
    <citation type="submission" date="2016-08" db="EMBL/GenBank/DDBJ databases">
        <title>A Parts List for Fungal Cellulosomes Revealed by Comparative Genomics.</title>
        <authorList>
            <consortium name="DOE Joint Genome Institute"/>
            <person name="Haitjema C.H."/>
            <person name="Gilmore S.P."/>
            <person name="Henske J.K."/>
            <person name="Solomon K.V."/>
            <person name="De Groot R."/>
            <person name="Kuo A."/>
            <person name="Mondo S.J."/>
            <person name="Salamov A.A."/>
            <person name="Labutti K."/>
            <person name="Zhao Z."/>
            <person name="Chiniquy J."/>
            <person name="Barry K."/>
            <person name="Brewer H.M."/>
            <person name="Purvine S.O."/>
            <person name="Wright A.T."/>
            <person name="Boxma B."/>
            <person name="Van Alen T."/>
            <person name="Hackstein J.H."/>
            <person name="Baker S.E."/>
            <person name="Grigoriev I.V."/>
            <person name="O'Malley M.A."/>
        </authorList>
    </citation>
    <scope>NUCLEOTIDE SEQUENCE [LARGE SCALE GENOMIC DNA]</scope>
    <source>
        <strain evidence="3 4">G1</strain>
    </source>
</reference>
<accession>A0A1Y2D655</accession>
<evidence type="ECO:0008006" key="5">
    <source>
        <dbReference type="Google" id="ProtNLM"/>
    </source>
</evidence>
<keyword evidence="1" id="KW-0812">Transmembrane</keyword>
<evidence type="ECO:0000256" key="2">
    <source>
        <dbReference type="SAM" id="SignalP"/>
    </source>
</evidence>
<sequence>MVTFKIHNISFLLFLLLLFLGSRRRRISCEKISKEEILKSIPQTCTEDKECSPGNVCYKNFCHRIFYCQNNECIEKENGMSFNETITQDNYLDAKTTDLILESCPEEARKIEKCFTRFCSNNSNCYSNICQEGTCIANSTIETTVCTLNHDYTGYHCTKPDFEKCKKDKECYPGFCNDYHMCSNEQRPYLFYALLKIFIISGVAVVIIAVGIILLLKLRVNKNKNENKNKSKNVI</sequence>